<dbReference type="PIRSF" id="PIRSF036612">
    <property type="entry name" value="ABC_ATP_LytTR"/>
    <property type="match status" value="1"/>
</dbReference>
<proteinExistence type="predicted"/>
<dbReference type="PANTHER" id="PTHR42939:SF1">
    <property type="entry name" value="ABC TRANSPORTER ATP-BINDING PROTEIN ALBC-RELATED"/>
    <property type="match status" value="1"/>
</dbReference>
<keyword evidence="3" id="KW-0067">ATP-binding</keyword>
<dbReference type="InterPro" id="IPR007492">
    <property type="entry name" value="LytTR_DNA-bd_dom"/>
</dbReference>
<evidence type="ECO:0000313" key="6">
    <source>
        <dbReference type="Proteomes" id="UP000676917"/>
    </source>
</evidence>
<dbReference type="PROSITE" id="PS50930">
    <property type="entry name" value="HTH_LYTTR"/>
    <property type="match status" value="1"/>
</dbReference>
<protein>
    <submittedName>
        <fullName evidence="5">Transcriptional regulator</fullName>
    </submittedName>
</protein>
<dbReference type="InterPro" id="IPR003439">
    <property type="entry name" value="ABC_transporter-like_ATP-bd"/>
</dbReference>
<keyword evidence="2" id="KW-0547">Nucleotide-binding</keyword>
<comment type="caution">
    <text evidence="5">The sequence shown here is derived from an EMBL/GenBank/DDBJ whole genome shotgun (WGS) entry which is preliminary data.</text>
</comment>
<keyword evidence="1" id="KW-0813">Transport</keyword>
<organism evidence="5 6">
    <name type="scientific">Ornithinibacillus bavariensis</name>
    <dbReference type="NCBI Taxonomy" id="545502"/>
    <lineage>
        <taxon>Bacteria</taxon>
        <taxon>Bacillati</taxon>
        <taxon>Bacillota</taxon>
        <taxon>Bacilli</taxon>
        <taxon>Bacillales</taxon>
        <taxon>Bacillaceae</taxon>
        <taxon>Ornithinibacillus</taxon>
    </lineage>
</organism>
<dbReference type="SMART" id="SM00850">
    <property type="entry name" value="LytTR"/>
    <property type="match status" value="1"/>
</dbReference>
<evidence type="ECO:0000313" key="5">
    <source>
        <dbReference type="EMBL" id="GIO27246.1"/>
    </source>
</evidence>
<dbReference type="Gene3D" id="3.40.50.300">
    <property type="entry name" value="P-loop containing nucleotide triphosphate hydrolases"/>
    <property type="match status" value="1"/>
</dbReference>
<dbReference type="EMBL" id="BORP01000003">
    <property type="protein sequence ID" value="GIO27246.1"/>
    <property type="molecule type" value="Genomic_DNA"/>
</dbReference>
<dbReference type="Gene3D" id="2.40.50.1020">
    <property type="entry name" value="LytTr DNA-binding domain"/>
    <property type="match status" value="1"/>
</dbReference>
<keyword evidence="6" id="KW-1185">Reference proteome</keyword>
<dbReference type="Proteomes" id="UP000676917">
    <property type="component" value="Unassembled WGS sequence"/>
</dbReference>
<dbReference type="PANTHER" id="PTHR42939">
    <property type="entry name" value="ABC TRANSPORTER ATP-BINDING PROTEIN ALBC-RELATED"/>
    <property type="match status" value="1"/>
</dbReference>
<accession>A0A919X783</accession>
<dbReference type="InterPro" id="IPR012046">
    <property type="entry name" value="LytTR_ABC"/>
</dbReference>
<reference evidence="5" key="1">
    <citation type="submission" date="2021-03" db="EMBL/GenBank/DDBJ databases">
        <title>Antimicrobial resistance genes in bacteria isolated from Japanese honey, and their potential for conferring macrolide and lincosamide resistance in the American foulbrood pathogen Paenibacillus larvae.</title>
        <authorList>
            <person name="Okamoto M."/>
            <person name="Kumagai M."/>
            <person name="Kanamori H."/>
            <person name="Takamatsu D."/>
        </authorList>
    </citation>
    <scope>NUCLEOTIDE SEQUENCE</scope>
    <source>
        <strain evidence="5">J43TS3</strain>
    </source>
</reference>
<dbReference type="SUPFAM" id="SSF52540">
    <property type="entry name" value="P-loop containing nucleoside triphosphate hydrolases"/>
    <property type="match status" value="1"/>
</dbReference>
<evidence type="ECO:0000256" key="3">
    <source>
        <dbReference type="ARBA" id="ARBA00022840"/>
    </source>
</evidence>
<dbReference type="Pfam" id="PF04397">
    <property type="entry name" value="LytTR"/>
    <property type="match status" value="1"/>
</dbReference>
<dbReference type="Pfam" id="PF00005">
    <property type="entry name" value="ABC_tran"/>
    <property type="match status" value="1"/>
</dbReference>
<evidence type="ECO:0000256" key="2">
    <source>
        <dbReference type="ARBA" id="ARBA00022741"/>
    </source>
</evidence>
<evidence type="ECO:0000256" key="1">
    <source>
        <dbReference type="ARBA" id="ARBA00022448"/>
    </source>
</evidence>
<sequence length="300" mass="34725">MFLGKEEIYNGDIEILGEKMKDKPLYRHRVGFCFFEQHFYERLTILDNIRFVKRLYDSKQIIDDIINITQLGSIKNKKVSKLSFSEKKRLQIALLLLQDPALYIFEEPDLNIDMESKRVLLNILQALKKEGKAVLILTGIMESAITLAGHIFRLDENGLHQVEEAVEVESDVEEVGEEEKKEDSPITFNLNKVPTKVNDKIILFDPTEIDYIESNDGVSSVFTKGESFPSVFTMNELEERLKPFGFFRCHRSYIVNLQKVREVITWTRNSFSLVLDDKPKSTIPLSKTKMTQLKELLGLK</sequence>
<dbReference type="GO" id="GO:0005524">
    <property type="term" value="F:ATP binding"/>
    <property type="evidence" value="ECO:0007669"/>
    <property type="project" value="UniProtKB-KW"/>
</dbReference>
<dbReference type="InterPro" id="IPR051782">
    <property type="entry name" value="ABC_Transporter_VariousFunc"/>
</dbReference>
<dbReference type="AlphaFoldDB" id="A0A919X783"/>
<evidence type="ECO:0000259" key="4">
    <source>
        <dbReference type="PROSITE" id="PS50930"/>
    </source>
</evidence>
<dbReference type="InterPro" id="IPR027417">
    <property type="entry name" value="P-loop_NTPase"/>
</dbReference>
<feature type="domain" description="HTH LytTR-type" evidence="4">
    <location>
        <begin position="193"/>
        <end position="299"/>
    </location>
</feature>
<dbReference type="GO" id="GO:0003677">
    <property type="term" value="F:DNA binding"/>
    <property type="evidence" value="ECO:0007669"/>
    <property type="project" value="InterPro"/>
</dbReference>
<gene>
    <name evidence="5" type="ORF">J43TS3_18570</name>
</gene>
<name>A0A919X783_9BACI</name>
<dbReference type="GO" id="GO:0016887">
    <property type="term" value="F:ATP hydrolysis activity"/>
    <property type="evidence" value="ECO:0007669"/>
    <property type="project" value="InterPro"/>
</dbReference>